<evidence type="ECO:0000259" key="2">
    <source>
        <dbReference type="SMART" id="SM00854"/>
    </source>
</evidence>
<reference evidence="3 4" key="1">
    <citation type="submission" date="2017-10" db="EMBL/GenBank/DDBJ databases">
        <title>Resolving the taxonomy of Roseburia spp., Eubacterium rectale and Agathobacter spp. through phylogenomic analysis.</title>
        <authorList>
            <person name="Sheridan P.O."/>
            <person name="Walker A.W."/>
            <person name="Duncan S.H."/>
            <person name="Scott K.P."/>
            <person name="Toole P.W.O."/>
            <person name="Luis P."/>
            <person name="Flint H.J."/>
        </authorList>
    </citation>
    <scope>NUCLEOTIDE SEQUENCE [LARGE SCALE GENOMIC DNA]</scope>
    <source>
        <strain evidence="3 4">JK623</strain>
    </source>
</reference>
<proteinExistence type="inferred from homology"/>
<evidence type="ECO:0000313" key="3">
    <source>
        <dbReference type="EMBL" id="PHU38490.1"/>
    </source>
</evidence>
<sequence>MKGTFYLNLDKKSFFYHEYDIIWFMKMTKNMRILICVIVLLVILSAALFGSEYRERMSEKQARQEKIENQYGKTLHLDDETGVSKAVLIMIEEADHSLTGDYPLDEAFYYWIAAQFGHDAIVDLAYSVHQGIATEKIWRECTGESIHTLYAEYCKEKSFATYTTGNVTWPQATDNSTISVVGDLCFSNGWYTQNMLEENGGALTSVFSADLISTLNQSAVTWANNEFVYADGGTPLEGKDYIFATEPKNVANLNALGIDIVSLANNHAYDYGADGVLSSMKTLRNAGIRYVGAGKDIKEAMQPQYFIVGGKKIALVAATQVEISLNYTKEATEDRAGVLKTLDPEKFVRVIQEAKENSDYVIAYVHWGWEGRLRADEAQMELARAFAKAGADVIVGNHSHRMQGATYVDGVPVIWSLGNFWLSTGSLYTAVAQITVPKSGALEVSVLPCKQSNLYTSVLKDDNQRKAFYEYFADLSYAIGIKEDGTLGFRTGEPDGSFAYYSGREYAKRTASIDLDGNAIDGVGNLR</sequence>
<dbReference type="InterPro" id="IPR019079">
    <property type="entry name" value="Capsule_synth_CapA"/>
</dbReference>
<evidence type="ECO:0000256" key="1">
    <source>
        <dbReference type="ARBA" id="ARBA00005662"/>
    </source>
</evidence>
<dbReference type="CDD" id="cd07381">
    <property type="entry name" value="MPP_CapA"/>
    <property type="match status" value="1"/>
</dbReference>
<name>A0A2G3E5P4_9FIRM</name>
<dbReference type="InterPro" id="IPR052169">
    <property type="entry name" value="CW_Biosynth-Accessory"/>
</dbReference>
<dbReference type="Proteomes" id="UP000224563">
    <property type="component" value="Unassembled WGS sequence"/>
</dbReference>
<accession>A0A2G3E5P4</accession>
<evidence type="ECO:0000313" key="4">
    <source>
        <dbReference type="Proteomes" id="UP000224563"/>
    </source>
</evidence>
<dbReference type="PANTHER" id="PTHR33393:SF13">
    <property type="entry name" value="PGA BIOSYNTHESIS PROTEIN CAPA"/>
    <property type="match status" value="1"/>
</dbReference>
<dbReference type="PANTHER" id="PTHR33393">
    <property type="entry name" value="POLYGLUTAMINE SYNTHESIS ACCESSORY PROTEIN RV0574C-RELATED"/>
    <property type="match status" value="1"/>
</dbReference>
<feature type="domain" description="Capsule synthesis protein CapA" evidence="2">
    <location>
        <begin position="177"/>
        <end position="424"/>
    </location>
</feature>
<organism evidence="3 4">
    <name type="scientific">Agathobacter ruminis</name>
    <dbReference type="NCBI Taxonomy" id="1712665"/>
    <lineage>
        <taxon>Bacteria</taxon>
        <taxon>Bacillati</taxon>
        <taxon>Bacillota</taxon>
        <taxon>Clostridia</taxon>
        <taxon>Lachnospirales</taxon>
        <taxon>Lachnospiraceae</taxon>
        <taxon>Agathobacter</taxon>
    </lineage>
</organism>
<dbReference type="SMART" id="SM00854">
    <property type="entry name" value="PGA_cap"/>
    <property type="match status" value="1"/>
</dbReference>
<dbReference type="Pfam" id="PF09587">
    <property type="entry name" value="PGA_cap"/>
    <property type="match status" value="1"/>
</dbReference>
<dbReference type="Gene3D" id="3.60.21.10">
    <property type="match status" value="1"/>
</dbReference>
<reference evidence="3 4" key="2">
    <citation type="submission" date="2017-10" db="EMBL/GenBank/DDBJ databases">
        <authorList>
            <person name="Banno H."/>
            <person name="Chua N.-H."/>
        </authorList>
    </citation>
    <scope>NUCLEOTIDE SEQUENCE [LARGE SCALE GENOMIC DNA]</scope>
    <source>
        <strain evidence="3 4">JK623</strain>
    </source>
</reference>
<comment type="similarity">
    <text evidence="1">Belongs to the CapA family.</text>
</comment>
<dbReference type="InterPro" id="IPR029052">
    <property type="entry name" value="Metallo-depent_PP-like"/>
</dbReference>
<gene>
    <name evidence="3" type="ORF">CSX02_02840</name>
</gene>
<dbReference type="EMBL" id="PDYG01000008">
    <property type="protein sequence ID" value="PHU38490.1"/>
    <property type="molecule type" value="Genomic_DNA"/>
</dbReference>
<protein>
    <recommendedName>
        <fullName evidence="2">Capsule synthesis protein CapA domain-containing protein</fullName>
    </recommendedName>
</protein>
<comment type="caution">
    <text evidence="3">The sequence shown here is derived from an EMBL/GenBank/DDBJ whole genome shotgun (WGS) entry which is preliminary data.</text>
</comment>
<dbReference type="AlphaFoldDB" id="A0A2G3E5P4"/>
<dbReference type="SUPFAM" id="SSF56300">
    <property type="entry name" value="Metallo-dependent phosphatases"/>
    <property type="match status" value="1"/>
</dbReference>
<keyword evidence="4" id="KW-1185">Reference proteome</keyword>